<dbReference type="Pfam" id="PF05643">
    <property type="entry name" value="GNA1162-like"/>
    <property type="match status" value="1"/>
</dbReference>
<dbReference type="EMBL" id="BAFN01000001">
    <property type="protein sequence ID" value="GAN31917.1"/>
    <property type="molecule type" value="Genomic_DNA"/>
</dbReference>
<dbReference type="Pfam" id="PF01476">
    <property type="entry name" value="LysM"/>
    <property type="match status" value="2"/>
</dbReference>
<proteinExistence type="predicted"/>
<dbReference type="PROSITE" id="PS51257">
    <property type="entry name" value="PROKAR_LIPOPROTEIN"/>
    <property type="match status" value="1"/>
</dbReference>
<dbReference type="PROSITE" id="PS51782">
    <property type="entry name" value="LYSM"/>
    <property type="match status" value="1"/>
</dbReference>
<dbReference type="PANTHER" id="PTHR34700:SF4">
    <property type="entry name" value="PHAGE-LIKE ELEMENT PBSX PROTEIN XKDP"/>
    <property type="match status" value="1"/>
</dbReference>
<dbReference type="Gene3D" id="3.10.350.10">
    <property type="entry name" value="LysM domain"/>
    <property type="match status" value="2"/>
</dbReference>
<dbReference type="InterPro" id="IPR052196">
    <property type="entry name" value="Bact_Kbp"/>
</dbReference>
<evidence type="ECO:0000313" key="3">
    <source>
        <dbReference type="Proteomes" id="UP000032309"/>
    </source>
</evidence>
<evidence type="ECO:0000313" key="2">
    <source>
        <dbReference type="EMBL" id="GAN31917.1"/>
    </source>
</evidence>
<evidence type="ECO:0000259" key="1">
    <source>
        <dbReference type="PROSITE" id="PS51782"/>
    </source>
</evidence>
<dbReference type="Proteomes" id="UP000032309">
    <property type="component" value="Unassembled WGS sequence"/>
</dbReference>
<dbReference type="PANTHER" id="PTHR34700">
    <property type="entry name" value="POTASSIUM BINDING PROTEIN KBP"/>
    <property type="match status" value="1"/>
</dbReference>
<keyword evidence="3" id="KW-1185">Reference proteome</keyword>
<protein>
    <recommendedName>
        <fullName evidence="1">LysM domain-containing protein</fullName>
    </recommendedName>
</protein>
<dbReference type="CDD" id="cd00118">
    <property type="entry name" value="LysM"/>
    <property type="match status" value="1"/>
</dbReference>
<dbReference type="InterPro" id="IPR036779">
    <property type="entry name" value="LysM_dom_sf"/>
</dbReference>
<dbReference type="Gene3D" id="3.40.50.10610">
    <property type="entry name" value="ABC-type transport auxiliary lipoprotein component"/>
    <property type="match status" value="1"/>
</dbReference>
<accession>A0ABQ0JT69</accession>
<reference evidence="3" key="1">
    <citation type="journal article" date="2015" name="Genome Announc.">
        <title>Draft Genome Sequence of an Anaerobic Ammonium-Oxidizing Bacterium, "Candidatus Brocadia sinica".</title>
        <authorList>
            <person name="Oshiki M."/>
            <person name="Shinyako-Hata K."/>
            <person name="Satoh H."/>
            <person name="Okabe S."/>
        </authorList>
    </citation>
    <scope>NUCLEOTIDE SEQUENCE [LARGE SCALE GENOMIC DNA]</scope>
    <source>
        <strain evidence="3">JPN1</strain>
    </source>
</reference>
<feature type="domain" description="LysM" evidence="1">
    <location>
        <begin position="225"/>
        <end position="272"/>
    </location>
</feature>
<sequence length="357" mass="40402">MKKNFFAFIVLFTISSCNYLQEQSTPHISTRLTSDRNKITTVAILPFKNKCEKKGAEEVLRKCFFTNISIKGYNLLKLEEIDERLNLASIDTSNLDKEDVYKVGRIVKADALIYGTVTKCCKKFFGVYSQVVLGAELKMVDARSSKVIWQADHTEKTHSDAIPVSPFSIPEAVIESSINVREKVIADTADRLVKKFLASIPNKDFDSPISANVISVKSDGPSMGVYYRVQDGDTLSSISEKFYDDTSRAEEISETNKDVSDVTLKVGQELIIPDMPILKDIEESQQIDRNKHKKTVYRVKWGDSFYELASKVFDDGKRWTIVYDANKHEIKDIRDLPVGQVIIIPLTISKADSFKRD</sequence>
<dbReference type="SUPFAM" id="SSF54106">
    <property type="entry name" value="LysM domain"/>
    <property type="match status" value="1"/>
</dbReference>
<dbReference type="RefSeq" id="WP_052561914.1">
    <property type="nucleotide sequence ID" value="NZ_BAFN01000001.1"/>
</dbReference>
<gene>
    <name evidence="2" type="ORF">BROSI_A0421</name>
</gene>
<dbReference type="InterPro" id="IPR018392">
    <property type="entry name" value="LysM"/>
</dbReference>
<dbReference type="InterPro" id="IPR008517">
    <property type="entry name" value="GNA1162-like"/>
</dbReference>
<dbReference type="SMART" id="SM00257">
    <property type="entry name" value="LysM"/>
    <property type="match status" value="2"/>
</dbReference>
<comment type="caution">
    <text evidence="2">The sequence shown here is derived from an EMBL/GenBank/DDBJ whole genome shotgun (WGS) entry which is preliminary data.</text>
</comment>
<name>A0ABQ0JT69_9BACT</name>
<organism evidence="2 3">
    <name type="scientific">Candidatus Brocadia sinica JPN1</name>
    <dbReference type="NCBI Taxonomy" id="1197129"/>
    <lineage>
        <taxon>Bacteria</taxon>
        <taxon>Pseudomonadati</taxon>
        <taxon>Planctomycetota</taxon>
        <taxon>Candidatus Brocadiia</taxon>
        <taxon>Candidatus Brocadiales</taxon>
        <taxon>Candidatus Brocadiaceae</taxon>
        <taxon>Candidatus Brocadia</taxon>
    </lineage>
</organism>